<keyword evidence="2" id="KW-0560">Oxidoreductase</keyword>
<dbReference type="Pfam" id="PF00106">
    <property type="entry name" value="adh_short"/>
    <property type="match status" value="1"/>
</dbReference>
<dbReference type="PRINTS" id="PR00081">
    <property type="entry name" value="GDHRDH"/>
</dbReference>
<accession>A0ABV8LKW6</accession>
<comment type="similarity">
    <text evidence="1">Belongs to the short-chain dehydrogenases/reductases (SDR) family.</text>
</comment>
<proteinExistence type="inferred from homology"/>
<protein>
    <submittedName>
        <fullName evidence="3">SDR family NAD(P)-dependent oxidoreductase</fullName>
    </submittedName>
</protein>
<dbReference type="InterPro" id="IPR036291">
    <property type="entry name" value="NAD(P)-bd_dom_sf"/>
</dbReference>
<evidence type="ECO:0000256" key="2">
    <source>
        <dbReference type="ARBA" id="ARBA00023002"/>
    </source>
</evidence>
<dbReference type="RefSeq" id="WP_253755313.1">
    <property type="nucleotide sequence ID" value="NZ_JAMZDZ010000001.1"/>
</dbReference>
<comment type="caution">
    <text evidence="3">The sequence shown here is derived from an EMBL/GenBank/DDBJ whole genome shotgun (WGS) entry which is preliminary data.</text>
</comment>
<evidence type="ECO:0000256" key="1">
    <source>
        <dbReference type="ARBA" id="ARBA00006484"/>
    </source>
</evidence>
<dbReference type="SUPFAM" id="SSF51735">
    <property type="entry name" value="NAD(P)-binding Rossmann-fold domains"/>
    <property type="match status" value="1"/>
</dbReference>
<dbReference type="Gene3D" id="3.40.50.720">
    <property type="entry name" value="NAD(P)-binding Rossmann-like Domain"/>
    <property type="match status" value="1"/>
</dbReference>
<gene>
    <name evidence="3" type="ORF">ACFOZ4_13500</name>
</gene>
<keyword evidence="4" id="KW-1185">Reference proteome</keyword>
<organism evidence="3 4">
    <name type="scientific">Hamadaea flava</name>
    <dbReference type="NCBI Taxonomy" id="1742688"/>
    <lineage>
        <taxon>Bacteria</taxon>
        <taxon>Bacillati</taxon>
        <taxon>Actinomycetota</taxon>
        <taxon>Actinomycetes</taxon>
        <taxon>Micromonosporales</taxon>
        <taxon>Micromonosporaceae</taxon>
        <taxon>Hamadaea</taxon>
    </lineage>
</organism>
<reference evidence="4" key="1">
    <citation type="journal article" date="2019" name="Int. J. Syst. Evol. Microbiol.">
        <title>The Global Catalogue of Microorganisms (GCM) 10K type strain sequencing project: providing services to taxonomists for standard genome sequencing and annotation.</title>
        <authorList>
            <consortium name="The Broad Institute Genomics Platform"/>
            <consortium name="The Broad Institute Genome Sequencing Center for Infectious Disease"/>
            <person name="Wu L."/>
            <person name="Ma J."/>
        </authorList>
    </citation>
    <scope>NUCLEOTIDE SEQUENCE [LARGE SCALE GENOMIC DNA]</scope>
    <source>
        <strain evidence="4">CGMCC 4.7289</strain>
    </source>
</reference>
<dbReference type="InterPro" id="IPR002347">
    <property type="entry name" value="SDR_fam"/>
</dbReference>
<dbReference type="Proteomes" id="UP001595816">
    <property type="component" value="Unassembled WGS sequence"/>
</dbReference>
<dbReference type="PANTHER" id="PTHR24320:SF148">
    <property type="entry name" value="NAD(P)-BINDING ROSSMANN-FOLD SUPERFAMILY PROTEIN"/>
    <property type="match status" value="1"/>
</dbReference>
<evidence type="ECO:0000313" key="4">
    <source>
        <dbReference type="Proteomes" id="UP001595816"/>
    </source>
</evidence>
<dbReference type="PANTHER" id="PTHR24320">
    <property type="entry name" value="RETINOL DEHYDROGENASE"/>
    <property type="match status" value="1"/>
</dbReference>
<name>A0ABV8LKW6_9ACTN</name>
<sequence>MTFTIDSTATDVLAGIDLTGRLAVVTGGYSGLGLAATRALAAAGATVVVPAKRPAAAAEALDGVPGIEVDELDLADLDSVEAFADRFAKSGRGIDVLLANAGVMALAETRVGPGWEGHFAINHLGHYALVNRLFPALTADGGARVVVTSSGVSPDATLNWDDVQFTEGYDRWAAYAQSKFANALFAAQLDELGQAAGVRAFSVNPGYILTPLQRHLTTQEMVDAGWIDADGNALLPEFRSTEQGAATLVWAAASPEPAGDGGAYLKACEVVRRFDTEQDRDQAVRLWALSADLTGVDGLAS</sequence>
<dbReference type="EMBL" id="JBHSAY010000006">
    <property type="protein sequence ID" value="MFC4131621.1"/>
    <property type="molecule type" value="Genomic_DNA"/>
</dbReference>
<evidence type="ECO:0000313" key="3">
    <source>
        <dbReference type="EMBL" id="MFC4131621.1"/>
    </source>
</evidence>